<evidence type="ECO:0000256" key="1">
    <source>
        <dbReference type="SAM" id="SignalP"/>
    </source>
</evidence>
<name>A0A4P6M3A2_9FIRM</name>
<dbReference type="Proteomes" id="UP000289794">
    <property type="component" value="Chromosome"/>
</dbReference>
<sequence>MKKMRYLFMLAAVPALVCFMGGCGDTGLMPTGSEEREKESSIVDLDWYINFSWFTTTWGKSQVSKAVTDITGANIHFLAPKGDESEKLNAMIAADTLPDLVTLEWSASQNSEMIKNGQVYALNELADQYDPGFYDVLDKAVLDWYKQPDGNLYAYYNSFYTPQDYEENDDIPSNQVFLVRKDIYQALGEPDMTTPEGFSEAVKRAAELFPEINGEPLIPIGADEFTDKGNVSFGLYLQSFLAVPYEKDGKYYDRNTDPDYLAWLKVFRELAGEGYLKDEIFVDKRLQLKEKFEKGQYFCLLYQSTDIIDQLRKLEETNPDCVYIAVEGPRNGAGDEPQLPIGGIYGWTATYIPKNCSDPQKALELLKYLISEEGQKMTCLGVEGEMYDMKDGVPVVRPQVKELLSSDRKAYDERYGADNTYWMMQNNMMQMKWKKETDPVIRQLQEWTYPYTAYTSQYSTNFNGDTVLAALEEKQQKIWGDTLPKLLLADSDQEFDRILDEYLKLREENGYGAYAESMTEVYRQNKEKLGFSED</sequence>
<dbReference type="InterPro" id="IPR050490">
    <property type="entry name" value="Bact_solute-bd_prot1"/>
</dbReference>
<dbReference type="PANTHER" id="PTHR43649">
    <property type="entry name" value="ARABINOSE-BINDING PROTEIN-RELATED"/>
    <property type="match status" value="1"/>
</dbReference>
<organism evidence="2 3">
    <name type="scientific">Blautia producta</name>
    <dbReference type="NCBI Taxonomy" id="33035"/>
    <lineage>
        <taxon>Bacteria</taxon>
        <taxon>Bacillati</taxon>
        <taxon>Bacillota</taxon>
        <taxon>Clostridia</taxon>
        <taxon>Lachnospirales</taxon>
        <taxon>Lachnospiraceae</taxon>
        <taxon>Blautia</taxon>
    </lineage>
</organism>
<evidence type="ECO:0000313" key="2">
    <source>
        <dbReference type="EMBL" id="QBE99701.1"/>
    </source>
</evidence>
<feature type="signal peptide" evidence="1">
    <location>
        <begin position="1"/>
        <end position="24"/>
    </location>
</feature>
<dbReference type="Pfam" id="PF01547">
    <property type="entry name" value="SBP_bac_1"/>
    <property type="match status" value="1"/>
</dbReference>
<dbReference type="EMBL" id="CP035945">
    <property type="protein sequence ID" value="QBE99701.1"/>
    <property type="molecule type" value="Genomic_DNA"/>
</dbReference>
<evidence type="ECO:0008006" key="4">
    <source>
        <dbReference type="Google" id="ProtNLM"/>
    </source>
</evidence>
<dbReference type="AlphaFoldDB" id="A0A4P6M3A2"/>
<dbReference type="InterPro" id="IPR006059">
    <property type="entry name" value="SBP"/>
</dbReference>
<feature type="chain" id="PRO_5020915902" description="Extracellular solute-binding protein" evidence="1">
    <location>
        <begin position="25"/>
        <end position="534"/>
    </location>
</feature>
<accession>A0A4P6M3A2</accession>
<dbReference type="PANTHER" id="PTHR43649:SF12">
    <property type="entry name" value="DIACETYLCHITOBIOSE BINDING PROTEIN DASA"/>
    <property type="match status" value="1"/>
</dbReference>
<dbReference type="KEGG" id="bpro:PMF13cell1_05284"/>
<reference evidence="2 3" key="1">
    <citation type="submission" date="2019-01" db="EMBL/GenBank/DDBJ databases">
        <title>PMF-metabolizing Aryl O-demethylase.</title>
        <authorList>
            <person name="Kim M."/>
        </authorList>
    </citation>
    <scope>NUCLEOTIDE SEQUENCE [LARGE SCALE GENOMIC DNA]</scope>
    <source>
        <strain evidence="2 3">PMF1</strain>
    </source>
</reference>
<dbReference type="SUPFAM" id="SSF53850">
    <property type="entry name" value="Periplasmic binding protein-like II"/>
    <property type="match status" value="1"/>
</dbReference>
<dbReference type="PROSITE" id="PS51257">
    <property type="entry name" value="PROKAR_LIPOPROTEIN"/>
    <property type="match status" value="1"/>
</dbReference>
<protein>
    <recommendedName>
        <fullName evidence="4">Extracellular solute-binding protein</fullName>
    </recommendedName>
</protein>
<evidence type="ECO:0000313" key="3">
    <source>
        <dbReference type="Proteomes" id="UP000289794"/>
    </source>
</evidence>
<keyword evidence="1" id="KW-0732">Signal</keyword>
<gene>
    <name evidence="2" type="ORF">PMF13cell1_05284</name>
</gene>
<proteinExistence type="predicted"/>
<dbReference type="Gene3D" id="3.40.190.10">
    <property type="entry name" value="Periplasmic binding protein-like II"/>
    <property type="match status" value="2"/>
</dbReference>
<dbReference type="RefSeq" id="WP_130182688.1">
    <property type="nucleotide sequence ID" value="NZ_CP035945.1"/>
</dbReference>